<proteinExistence type="predicted"/>
<evidence type="ECO:0000259" key="1">
    <source>
        <dbReference type="Pfam" id="PF00188"/>
    </source>
</evidence>
<dbReference type="OrthoDB" id="9783944at2"/>
<reference evidence="2 3" key="1">
    <citation type="submission" date="2018-08" db="EMBL/GenBank/DDBJ databases">
        <title>A genome reference for cultivated species of the human gut microbiota.</title>
        <authorList>
            <person name="Zou Y."/>
            <person name="Xue W."/>
            <person name="Luo G."/>
        </authorList>
    </citation>
    <scope>NUCLEOTIDE SEQUENCE [LARGE SCALE GENOMIC DNA]</scope>
    <source>
        <strain evidence="2 3">AF22-21</strain>
    </source>
</reference>
<sequence>MKESEEMSTKSRNAGAYSVQKRFVCAVLVCAVVLSTFFSGNMSVLAQNAQERQEGSQDSLASNSDADKSGICQEDDGYRFYICGTAVTTPGWTSSDGYEVYVDRDGYVAKVYNLQDNKLELYSGTTITTAANTECVLSDGYNYLFNIDGVKVTDPGWKLAGNSKYYLDQNGQLTEKYTRSGDIIKLYGDSTGSGNWQMYTSTWRNADGMRFYVDKNGTCIKSYSEKLRRMKLLKNGRLVLASNQVVTMNDGMEYYFNAKGIRVKKAGWYSTNNGMNVCTDSQSKVIGKINKSGGVYRFYKLNSNGTQWVIQKNMWKSVGSKLYYFSGNGKAKVVYNSSIKTLYRYSAKSKRYIPVKNEVNRLNGKYYYFYNSKGVRSTSKGWKKASSHTYYYVGSKGCMTSKYVVSGATRKLYDYSYSAKKWVAQKNKWRVVGRQKCYFNSKGIATVQFVTASQKGYVLSKGKWVLVKRSIKRIGGSNFYFDSKGVRVKKAGVYKTANGYLAYVNRKGVVYKREYNLEVKRYYTIDLGNGRSTKVYGYYDLGAAKRLMAEVNAHRNENGLSSLTESASMTETATTRAKEISNTYGHYRPNGTLCINSMYELFGENLACGFSEEDLVFRAWTKSTAHDRNMLDTSYKTMGAAVFIALDRDKEGFKRYYVLTFGK</sequence>
<evidence type="ECO:0000313" key="2">
    <source>
        <dbReference type="EMBL" id="RGS44275.1"/>
    </source>
</evidence>
<evidence type="ECO:0000313" key="3">
    <source>
        <dbReference type="Proteomes" id="UP000283295"/>
    </source>
</evidence>
<gene>
    <name evidence="2" type="ORF">DWX94_00265</name>
</gene>
<dbReference type="SUPFAM" id="SSF55797">
    <property type="entry name" value="PR-1-like"/>
    <property type="match status" value="1"/>
</dbReference>
<dbReference type="AlphaFoldDB" id="A0A3R6CWH2"/>
<organism evidence="2 3">
    <name type="scientific">Coprococcus eutactus</name>
    <dbReference type="NCBI Taxonomy" id="33043"/>
    <lineage>
        <taxon>Bacteria</taxon>
        <taxon>Bacillati</taxon>
        <taxon>Bacillota</taxon>
        <taxon>Clostridia</taxon>
        <taxon>Lachnospirales</taxon>
        <taxon>Lachnospiraceae</taxon>
        <taxon>Coprococcus</taxon>
    </lineage>
</organism>
<dbReference type="Proteomes" id="UP000283295">
    <property type="component" value="Unassembled WGS sequence"/>
</dbReference>
<dbReference type="Gene3D" id="3.40.33.10">
    <property type="entry name" value="CAP"/>
    <property type="match status" value="1"/>
</dbReference>
<comment type="caution">
    <text evidence="2">The sequence shown here is derived from an EMBL/GenBank/DDBJ whole genome shotgun (WGS) entry which is preliminary data.</text>
</comment>
<feature type="domain" description="SCP" evidence="1">
    <location>
        <begin position="549"/>
        <end position="642"/>
    </location>
</feature>
<dbReference type="EMBL" id="QRVK01000001">
    <property type="protein sequence ID" value="RGS44275.1"/>
    <property type="molecule type" value="Genomic_DNA"/>
</dbReference>
<dbReference type="Gene3D" id="2.10.270.10">
    <property type="entry name" value="Cholin Binding"/>
    <property type="match status" value="2"/>
</dbReference>
<protein>
    <submittedName>
        <fullName evidence="2">Secretion protein</fullName>
    </submittedName>
</protein>
<dbReference type="InterPro" id="IPR014044">
    <property type="entry name" value="CAP_dom"/>
</dbReference>
<dbReference type="CDD" id="cd05379">
    <property type="entry name" value="CAP_bacterial"/>
    <property type="match status" value="1"/>
</dbReference>
<dbReference type="InterPro" id="IPR035940">
    <property type="entry name" value="CAP_sf"/>
</dbReference>
<accession>A0A3R6CWH2</accession>
<dbReference type="SUPFAM" id="SSF69360">
    <property type="entry name" value="Cell wall binding repeat"/>
    <property type="match status" value="3"/>
</dbReference>
<name>A0A3R6CWH2_9FIRM</name>
<dbReference type="Pfam" id="PF00188">
    <property type="entry name" value="CAP"/>
    <property type="match status" value="1"/>
</dbReference>